<feature type="compositionally biased region" description="Polar residues" evidence="7">
    <location>
        <begin position="1"/>
        <end position="12"/>
    </location>
</feature>
<evidence type="ECO:0000313" key="9">
    <source>
        <dbReference type="EMBL" id="CCF56729.1"/>
    </source>
</evidence>
<dbReference type="GO" id="GO:0005777">
    <property type="term" value="C:peroxisome"/>
    <property type="evidence" value="ECO:0007669"/>
    <property type="project" value="UniProtKB-SubCell"/>
</dbReference>
<dbReference type="EMBL" id="HE650822">
    <property type="protein sequence ID" value="CCF56729.1"/>
    <property type="molecule type" value="Genomic_DNA"/>
</dbReference>
<feature type="coiled-coil region" evidence="6">
    <location>
        <begin position="189"/>
        <end position="216"/>
    </location>
</feature>
<dbReference type="RefSeq" id="XP_003955864.1">
    <property type="nucleotide sequence ID" value="XM_003955815.1"/>
</dbReference>
<keyword evidence="6" id="KW-0175">Coiled coil</keyword>
<sequence>MSCQTNPLQQLLSKKEQIETGSSFMSSVRGASHQQKLGQRHGFSPEQTFFTNQQGSSSSAFMTNDVSSAKFLRTPSSQRPNQPSNIHGNSEGTESWLPQFSSMKINDPLEFSSEYKNLYNNYEKRTQPSPYLQFSPSTHVSTRPQLFRRETTDYQHFKKLQLQSSFSAPIQEAANEDMVQLDSYFDLKFESLENELNELDDSLDSEQRELQKVASNIVESSSAPRSPGLRPKLASSKFIGLMRRISDGVVTVKKTENTLYSPVNGEIVGNEYFPIQNKVNDTKHLNASQ</sequence>
<dbReference type="InParanoid" id="H2AQS9"/>
<accession>H2AQS9</accession>
<keyword evidence="4" id="KW-0832">Ubl conjugation</keyword>
<dbReference type="FunCoup" id="H2AQS9">
    <property type="interactions" value="39"/>
</dbReference>
<protein>
    <recommendedName>
        <fullName evidence="8">PEX18/PEX21 C-terminal domain-containing protein</fullName>
    </recommendedName>
</protein>
<feature type="domain" description="PEX18/PEX21 C-terminal" evidence="8">
    <location>
        <begin position="203"/>
        <end position="266"/>
    </location>
</feature>
<dbReference type="Pfam" id="PF25098">
    <property type="entry name" value="PEX18_PEX21_C"/>
    <property type="match status" value="1"/>
</dbReference>
<feature type="compositionally biased region" description="Polar residues" evidence="7">
    <location>
        <begin position="45"/>
        <end position="67"/>
    </location>
</feature>
<evidence type="ECO:0000259" key="8">
    <source>
        <dbReference type="Pfam" id="PF25098"/>
    </source>
</evidence>
<evidence type="ECO:0000256" key="1">
    <source>
        <dbReference type="ARBA" id="ARBA00004275"/>
    </source>
</evidence>
<evidence type="ECO:0000256" key="6">
    <source>
        <dbReference type="SAM" id="Coils"/>
    </source>
</evidence>
<evidence type="ECO:0000256" key="5">
    <source>
        <dbReference type="ARBA" id="ARBA00023140"/>
    </source>
</evidence>
<dbReference type="KEGG" id="kaf:KAFR_0B04330"/>
<evidence type="ECO:0000256" key="7">
    <source>
        <dbReference type="SAM" id="MobiDB-lite"/>
    </source>
</evidence>
<keyword evidence="3" id="KW-0963">Cytoplasm</keyword>
<dbReference type="Gene3D" id="6.10.280.230">
    <property type="match status" value="1"/>
</dbReference>
<dbReference type="OrthoDB" id="4035272at2759"/>
<gene>
    <name evidence="9" type="primary">KAFR0B04330</name>
    <name evidence="9" type="ORF">KAFR_0B04330</name>
</gene>
<evidence type="ECO:0000256" key="2">
    <source>
        <dbReference type="ARBA" id="ARBA00004496"/>
    </source>
</evidence>
<dbReference type="GeneID" id="13883268"/>
<evidence type="ECO:0000256" key="3">
    <source>
        <dbReference type="ARBA" id="ARBA00022490"/>
    </source>
</evidence>
<dbReference type="AlphaFoldDB" id="H2AQS9"/>
<feature type="compositionally biased region" description="Polar residues" evidence="7">
    <location>
        <begin position="74"/>
        <end position="99"/>
    </location>
</feature>
<comment type="subcellular location">
    <subcellularLocation>
        <location evidence="2">Cytoplasm</location>
    </subcellularLocation>
    <subcellularLocation>
        <location evidence="1">Peroxisome</location>
    </subcellularLocation>
</comment>
<keyword evidence="10" id="KW-1185">Reference proteome</keyword>
<dbReference type="STRING" id="1071382.H2AQS9"/>
<dbReference type="eggNOG" id="ENOG502S8JP">
    <property type="taxonomic scope" value="Eukaryota"/>
</dbReference>
<proteinExistence type="predicted"/>
<dbReference type="Proteomes" id="UP000005220">
    <property type="component" value="Chromosome 2"/>
</dbReference>
<keyword evidence="5" id="KW-0576">Peroxisome</keyword>
<feature type="region of interest" description="Disordered" evidence="7">
    <location>
        <begin position="1"/>
        <end position="99"/>
    </location>
</feature>
<evidence type="ECO:0000256" key="4">
    <source>
        <dbReference type="ARBA" id="ARBA00022843"/>
    </source>
</evidence>
<reference evidence="9 10" key="1">
    <citation type="journal article" date="2011" name="Proc. Natl. Acad. Sci. U.S.A.">
        <title>Evolutionary erosion of yeast sex chromosomes by mating-type switching accidents.</title>
        <authorList>
            <person name="Gordon J.L."/>
            <person name="Armisen D."/>
            <person name="Proux-Wera E."/>
            <person name="Oheigeartaigh S.S."/>
            <person name="Byrne K.P."/>
            <person name="Wolfe K.H."/>
        </authorList>
    </citation>
    <scope>NUCLEOTIDE SEQUENCE [LARGE SCALE GENOMIC DNA]</scope>
    <source>
        <strain evidence="10">ATCC 22294 / BCRC 22015 / CBS 2517 / CECT 1963 / NBRC 1671 / NRRL Y-8276</strain>
    </source>
</reference>
<dbReference type="InterPro" id="IPR056940">
    <property type="entry name" value="PEX18_PEX21_C"/>
</dbReference>
<dbReference type="HOGENOM" id="CLU_078821_0_0_1"/>
<evidence type="ECO:0000313" key="10">
    <source>
        <dbReference type="Proteomes" id="UP000005220"/>
    </source>
</evidence>
<organism evidence="9 10">
    <name type="scientific">Kazachstania africana (strain ATCC 22294 / BCRC 22015 / CBS 2517 / CECT 1963 / NBRC 1671 / NRRL Y-8276)</name>
    <name type="common">Yeast</name>
    <name type="synonym">Kluyveromyces africanus</name>
    <dbReference type="NCBI Taxonomy" id="1071382"/>
    <lineage>
        <taxon>Eukaryota</taxon>
        <taxon>Fungi</taxon>
        <taxon>Dikarya</taxon>
        <taxon>Ascomycota</taxon>
        <taxon>Saccharomycotina</taxon>
        <taxon>Saccharomycetes</taxon>
        <taxon>Saccharomycetales</taxon>
        <taxon>Saccharomycetaceae</taxon>
        <taxon>Kazachstania</taxon>
    </lineage>
</organism>
<name>H2AQS9_KAZAF</name>